<dbReference type="RefSeq" id="WP_208058734.1">
    <property type="nucleotide sequence ID" value="NZ_JAGDYP010000004.1"/>
</dbReference>
<comment type="caution">
    <text evidence="1">The sequence shown here is derived from an EMBL/GenBank/DDBJ whole genome shotgun (WGS) entry which is preliminary data.</text>
</comment>
<dbReference type="InterPro" id="IPR036278">
    <property type="entry name" value="Sialidase_sf"/>
</dbReference>
<keyword evidence="2" id="KW-1185">Reference proteome</keyword>
<dbReference type="PANTHER" id="PTHR47199">
    <property type="entry name" value="PHOTOSYSTEM II STABILITY/ASSEMBLY FACTOR HCF136, CHLOROPLASTIC"/>
    <property type="match status" value="1"/>
</dbReference>
<dbReference type="SUPFAM" id="SSF50939">
    <property type="entry name" value="Sialidases"/>
    <property type="match status" value="1"/>
</dbReference>
<evidence type="ECO:0000313" key="1">
    <source>
        <dbReference type="EMBL" id="MBO1884200.1"/>
    </source>
</evidence>
<dbReference type="PANTHER" id="PTHR47199:SF2">
    <property type="entry name" value="PHOTOSYSTEM II STABILITY_ASSEMBLY FACTOR HCF136, CHLOROPLASTIC"/>
    <property type="match status" value="1"/>
</dbReference>
<organism evidence="1 2">
    <name type="scientific">Capnocytophaga bilenii</name>
    <dbReference type="NCBI Taxonomy" id="2819369"/>
    <lineage>
        <taxon>Bacteria</taxon>
        <taxon>Pseudomonadati</taxon>
        <taxon>Bacteroidota</taxon>
        <taxon>Flavobacteriia</taxon>
        <taxon>Flavobacteriales</taxon>
        <taxon>Flavobacteriaceae</taxon>
        <taxon>Capnocytophaga</taxon>
    </lineage>
</organism>
<name>A0ABS3PY57_9FLAO</name>
<dbReference type="PROSITE" id="PS51257">
    <property type="entry name" value="PROKAR_LIPOPROTEIN"/>
    <property type="match status" value="1"/>
</dbReference>
<evidence type="ECO:0000313" key="2">
    <source>
        <dbReference type="Proteomes" id="UP000681610"/>
    </source>
</evidence>
<protein>
    <recommendedName>
        <fullName evidence="3">Oxidoreductase</fullName>
    </recommendedName>
</protein>
<dbReference type="CDD" id="cd15482">
    <property type="entry name" value="Sialidase_non-viral"/>
    <property type="match status" value="1"/>
</dbReference>
<evidence type="ECO:0008006" key="3">
    <source>
        <dbReference type="Google" id="ProtNLM"/>
    </source>
</evidence>
<gene>
    <name evidence="1" type="ORF">J4N46_07155</name>
</gene>
<dbReference type="Gene3D" id="2.130.10.10">
    <property type="entry name" value="YVTN repeat-like/Quinoprotein amine dehydrogenase"/>
    <property type="match status" value="1"/>
</dbReference>
<sequence length="346" mass="38230">MRYFTILLILILLSGCGNSNPYEGKTIRLAVVKDFNLPKVSVRAMVLLDKNVAFAGSDATFGFINTQNQTMATNNLKNIQVISDFRAVAATKERFFMLSIANPALLFRADPTGMKEVYREEHPEVFYDAMCFIDDQYGIAIGDPIEGRLSVLTTNNGGLQWKKKSWSQTPKMAEGEAIFAGSNSAMARVGKKLWIVTGGSQSRVFYSDNKGYKWQELAVLPLVQGKASQGAFSVDFYDNQTGVVVGGDYENPTHKQATVAMTADGGKTWRTPATNKVMGYANCVKYIPNSRGYALMAAAADGIYFSADKGDSWQRIANESYHALLFIDEHTMIASGNERITLFRLF</sequence>
<dbReference type="Proteomes" id="UP000681610">
    <property type="component" value="Unassembled WGS sequence"/>
</dbReference>
<accession>A0ABS3PY57</accession>
<dbReference type="InterPro" id="IPR015943">
    <property type="entry name" value="WD40/YVTN_repeat-like_dom_sf"/>
</dbReference>
<proteinExistence type="predicted"/>
<dbReference type="EMBL" id="JAGDYP010000004">
    <property type="protein sequence ID" value="MBO1884200.1"/>
    <property type="molecule type" value="Genomic_DNA"/>
</dbReference>
<reference evidence="1 2" key="1">
    <citation type="submission" date="2021-03" db="EMBL/GenBank/DDBJ databases">
        <title>Isolation and description of Capnocytophaga bilenii sp. nov., a novel Capnocytophaga species, isolated from a gingivitis subject.</title>
        <authorList>
            <person name="Antezack A."/>
            <person name="Monnet-Corti V."/>
            <person name="La Scola B."/>
        </authorList>
    </citation>
    <scope>NUCLEOTIDE SEQUENCE [LARGE SCALE GENOMIC DNA]</scope>
    <source>
        <strain evidence="1 2">Marseille-Q4570</strain>
    </source>
</reference>